<comment type="caution">
    <text evidence="1">The sequence shown here is derived from an EMBL/GenBank/DDBJ whole genome shotgun (WGS) entry which is preliminary data.</text>
</comment>
<dbReference type="Proteomes" id="UP000658390">
    <property type="component" value="Unassembled WGS sequence"/>
</dbReference>
<evidence type="ECO:0000313" key="1">
    <source>
        <dbReference type="EMBL" id="MBJ2259679.1"/>
    </source>
</evidence>
<proteinExistence type="predicted"/>
<protein>
    <submittedName>
        <fullName evidence="1">Uncharacterized protein</fullName>
    </submittedName>
</protein>
<dbReference type="Pfam" id="PF20012">
    <property type="entry name" value="GAP1-N1"/>
    <property type="match status" value="1"/>
</dbReference>
<dbReference type="AlphaFoldDB" id="A0A8I1K7C2"/>
<accession>A0A8I1K7C2</accession>
<dbReference type="RefSeq" id="WP_198823038.1">
    <property type="nucleotide sequence ID" value="NZ_JAEKCZ010000034.1"/>
</dbReference>
<dbReference type="EMBL" id="JAEKCZ010000034">
    <property type="protein sequence ID" value="MBJ2259679.1"/>
    <property type="molecule type" value="Genomic_DNA"/>
</dbReference>
<reference evidence="1" key="1">
    <citation type="submission" date="2020-12" db="EMBL/GenBank/DDBJ databases">
        <title>Antibiotic resistance and phylogeny of Pseudomonas spp. isolated over three decades from chicken meat in the Norwegian food chain.</title>
        <authorList>
            <person name="Moen B."/>
        </authorList>
    </citation>
    <scope>NUCLEOTIDE SEQUENCE</scope>
    <source>
        <strain evidence="1">MF6762</strain>
    </source>
</reference>
<gene>
    <name evidence="1" type="ORF">JFT45_24560</name>
</gene>
<organism evidence="1 2">
    <name type="scientific">Pseudomonas psychrophila</name>
    <dbReference type="NCBI Taxonomy" id="122355"/>
    <lineage>
        <taxon>Bacteria</taxon>
        <taxon>Pseudomonadati</taxon>
        <taxon>Pseudomonadota</taxon>
        <taxon>Gammaproteobacteria</taxon>
        <taxon>Pseudomonadales</taxon>
        <taxon>Pseudomonadaceae</taxon>
        <taxon>Pseudomonas</taxon>
    </lineage>
</organism>
<evidence type="ECO:0000313" key="2">
    <source>
        <dbReference type="Proteomes" id="UP000658390"/>
    </source>
</evidence>
<sequence>MKIDQCLFGYDDGHKLLSSSLSLGAELSLLTELSDLAPNTVFGRSNGYWTGIPLPGVGRYVLMRTWAAPEMSRPGCVWSHALLIEPRLLESVEHLSMLQRLFIRPSNNADLARYREAISGADISTREPVEPHDDAVVKRLLNSLYGKGSSSIDVAAADDLATPLFAVWSQQWPRLRRNFRFQTAAVRTNAVSSGVRFDITASIGNVLEESTSVTDNYPEWVKAASLDLEDGTEGKLRCFLWQYGNDVKRQKGSFKPLVELWLLSMHELSLKGAKLGSLIKRSFPSTEDALALKLDLINGMLIPDAQPDLVQFWLQQDDIPFLPNPSLDGIERMMKLWPTFSRQLLELAEDASDKNGVIENKIVECVESKILATNFWDLTQPYPNLQNLMLNKQPELLLEGGALKISTEELMRMLPLLKTQDSRLEDFVFSLICKEDDRLISPIFNQFPAIAARQVVRAASESRTASIKAWRDELVRHPELLLTREVLGSVSLQSTLYEYLQQMRLSSPAVLSAGSDPWMAAMSHAVDDLWGEKKDILNCSILVLALASDTVGWKGVERLFQVVHSKILADMLHGEARDILDEWLPKLNWFSNWDLGLRLRLMVVDAYIRNRWPIESFNALTQDRSTRLMLSEAASDVPGGKVLSRTIKH</sequence>
<name>A0A8I1K7C2_9PSED</name>